<dbReference type="CDD" id="cd00448">
    <property type="entry name" value="YjgF_YER057c_UK114_family"/>
    <property type="match status" value="1"/>
</dbReference>
<name>A0A250JPE3_9BACT</name>
<dbReference type="Pfam" id="PF01042">
    <property type="entry name" value="Ribonuc_L-PSP"/>
    <property type="match status" value="1"/>
</dbReference>
<proteinExistence type="predicted"/>
<dbReference type="PANTHER" id="PTHR11803">
    <property type="entry name" value="2-IMINOBUTANOATE/2-IMINOPROPANOATE DEAMINASE RIDA"/>
    <property type="match status" value="1"/>
</dbReference>
<dbReference type="AlphaFoldDB" id="A0A250JPE3"/>
<gene>
    <name evidence="1" type="ORF">MYMAC_000942</name>
</gene>
<evidence type="ECO:0000313" key="1">
    <source>
        <dbReference type="EMBL" id="ATB45357.1"/>
    </source>
</evidence>
<dbReference type="KEGG" id="mmas:MYMAC_000942"/>
<accession>A0A250JPE3</accession>
<dbReference type="InterPro" id="IPR035959">
    <property type="entry name" value="RutC-like_sf"/>
</dbReference>
<dbReference type="EMBL" id="CP022203">
    <property type="protein sequence ID" value="ATB45357.1"/>
    <property type="molecule type" value="Genomic_DNA"/>
</dbReference>
<dbReference type="Gene3D" id="3.30.1330.40">
    <property type="entry name" value="RutC-like"/>
    <property type="match status" value="1"/>
</dbReference>
<dbReference type="RefSeq" id="WP_095957217.1">
    <property type="nucleotide sequence ID" value="NZ_CP022203.1"/>
</dbReference>
<sequence length="143" mass="16074">MSSDSERVDSQKAPEPVGLYPHARRVGNLLFLSGVGPRERGTKKIPGVELDAEGNIVSYDIEAQCHSVFRNVRYILEDAGSSWDKLVDVTVYLTDMKKDFPTYNRLWAEYFKDDPPCRTTLEINRLPTPIAIELKCIATIGGE</sequence>
<dbReference type="OrthoDB" id="9799840at2"/>
<reference evidence="1 2" key="1">
    <citation type="submission" date="2017-06" db="EMBL/GenBank/DDBJ databases">
        <title>Sequencing and comparative analysis of myxobacterial genomes.</title>
        <authorList>
            <person name="Rupp O."/>
            <person name="Goesmann A."/>
            <person name="Sogaard-Andersen L."/>
        </authorList>
    </citation>
    <scope>NUCLEOTIDE SEQUENCE [LARGE SCALE GENOMIC DNA]</scope>
    <source>
        <strain evidence="1 2">DSM 14697</strain>
    </source>
</reference>
<dbReference type="InterPro" id="IPR006175">
    <property type="entry name" value="YjgF/YER057c/UK114"/>
</dbReference>
<dbReference type="GO" id="GO:0019239">
    <property type="term" value="F:deaminase activity"/>
    <property type="evidence" value="ECO:0007669"/>
    <property type="project" value="TreeGrafter"/>
</dbReference>
<protein>
    <submittedName>
        <fullName evidence="1">2-aminomuconate deaminase</fullName>
    </submittedName>
</protein>
<dbReference type="PANTHER" id="PTHR11803:SF48">
    <property type="entry name" value="2-AMINOMUCONATE DEAMINASE"/>
    <property type="match status" value="1"/>
</dbReference>
<dbReference type="SUPFAM" id="SSF55298">
    <property type="entry name" value="YjgF-like"/>
    <property type="match status" value="1"/>
</dbReference>
<organism evidence="1 2">
    <name type="scientific">Corallococcus macrosporus DSM 14697</name>
    <dbReference type="NCBI Taxonomy" id="1189310"/>
    <lineage>
        <taxon>Bacteria</taxon>
        <taxon>Pseudomonadati</taxon>
        <taxon>Myxococcota</taxon>
        <taxon>Myxococcia</taxon>
        <taxon>Myxococcales</taxon>
        <taxon>Cystobacterineae</taxon>
        <taxon>Myxococcaceae</taxon>
        <taxon>Corallococcus</taxon>
    </lineage>
</organism>
<keyword evidence="2" id="KW-1185">Reference proteome</keyword>
<dbReference type="Proteomes" id="UP000217343">
    <property type="component" value="Chromosome"/>
</dbReference>
<dbReference type="GO" id="GO:0005829">
    <property type="term" value="C:cytosol"/>
    <property type="evidence" value="ECO:0007669"/>
    <property type="project" value="TreeGrafter"/>
</dbReference>
<evidence type="ECO:0000313" key="2">
    <source>
        <dbReference type="Proteomes" id="UP000217343"/>
    </source>
</evidence>